<feature type="domain" description="GLUG" evidence="2">
    <location>
        <begin position="521"/>
        <end position="545"/>
    </location>
</feature>
<gene>
    <name evidence="3" type="ORF">LSH36_1983g00004</name>
</gene>
<accession>A0AAD9IQJ6</accession>
<dbReference type="Pfam" id="PF07581">
    <property type="entry name" value="Glug"/>
    <property type="match status" value="9"/>
</dbReference>
<feature type="domain" description="GLUG" evidence="2">
    <location>
        <begin position="636"/>
        <end position="660"/>
    </location>
</feature>
<dbReference type="AlphaFoldDB" id="A0AAD9IQJ6"/>
<dbReference type="InterPro" id="IPR011493">
    <property type="entry name" value="GLUG"/>
</dbReference>
<dbReference type="Gene3D" id="2.60.40.4270">
    <property type="entry name" value="Listeria-Bacteroides repeat domain"/>
    <property type="match status" value="1"/>
</dbReference>
<feature type="domain" description="GLUG" evidence="2">
    <location>
        <begin position="578"/>
        <end position="603"/>
    </location>
</feature>
<feature type="domain" description="GLUG" evidence="2">
    <location>
        <begin position="464"/>
        <end position="489"/>
    </location>
</feature>
<evidence type="ECO:0000313" key="4">
    <source>
        <dbReference type="Proteomes" id="UP001208570"/>
    </source>
</evidence>
<feature type="domain" description="GLUG" evidence="2">
    <location>
        <begin position="495"/>
        <end position="520"/>
    </location>
</feature>
<dbReference type="InterPro" id="IPR013378">
    <property type="entry name" value="InlB-like_B-rpt"/>
</dbReference>
<evidence type="ECO:0000259" key="2">
    <source>
        <dbReference type="Pfam" id="PF07581"/>
    </source>
</evidence>
<keyword evidence="4" id="KW-1185">Reference proteome</keyword>
<dbReference type="Gene3D" id="2.160.20.110">
    <property type="match status" value="4"/>
</dbReference>
<protein>
    <recommendedName>
        <fullName evidence="2">GLUG domain-containing protein</fullName>
    </recommendedName>
</protein>
<feature type="domain" description="GLUG" evidence="2">
    <location>
        <begin position="433"/>
        <end position="457"/>
    </location>
</feature>
<organism evidence="3 4">
    <name type="scientific">Paralvinella palmiformis</name>
    <dbReference type="NCBI Taxonomy" id="53620"/>
    <lineage>
        <taxon>Eukaryota</taxon>
        <taxon>Metazoa</taxon>
        <taxon>Spiralia</taxon>
        <taxon>Lophotrochozoa</taxon>
        <taxon>Annelida</taxon>
        <taxon>Polychaeta</taxon>
        <taxon>Sedentaria</taxon>
        <taxon>Canalipalpata</taxon>
        <taxon>Terebellida</taxon>
        <taxon>Terebelliformia</taxon>
        <taxon>Alvinellidae</taxon>
        <taxon>Paralvinella</taxon>
    </lineage>
</organism>
<evidence type="ECO:0000256" key="1">
    <source>
        <dbReference type="ARBA" id="ARBA00004196"/>
    </source>
</evidence>
<proteinExistence type="predicted"/>
<dbReference type="Pfam" id="PF09479">
    <property type="entry name" value="Flg_new"/>
    <property type="match status" value="1"/>
</dbReference>
<evidence type="ECO:0000313" key="3">
    <source>
        <dbReference type="EMBL" id="KAK2139167.1"/>
    </source>
</evidence>
<comment type="caution">
    <text evidence="3">The sequence shown here is derived from an EMBL/GenBank/DDBJ whole genome shotgun (WGS) entry which is preliminary data.</text>
</comment>
<feature type="domain" description="GLUG" evidence="2">
    <location>
        <begin position="402"/>
        <end position="426"/>
    </location>
</feature>
<feature type="domain" description="GLUG" evidence="2">
    <location>
        <begin position="661"/>
        <end position="685"/>
    </location>
</feature>
<sequence length="756" mass="78668">MAKGQEKKSKNRKTLPYAPYIIIYDANGADEPFSSKQKKQVGMDLTLLGSTISLTKQEYIFGGWNTQKDGKGTHYDAGSEYRLDQSLILYAEWYTAINNSDDFQKMRNDLSGCFKLGKNIDFDVSGRFKSIGTYKHPFTGVFDGNGHTLLGLNMNGGETVGFFAYAKNIRVFDLEFKSPHITGTGSNSNIDGVHPFPAGIGVLAGYLNGSNVISNVEIANATVKANKRFAGLLIGNLESTEGAFSIIKDCTVSGTVKGEDDIGGLLGSALYATIQNCSIQATVTGHAEVGGLAGTLSGNVIESSAAGQVGGTANSVGGLLGAHRWGEIIDSFARASVIGSANNIGGLVGKQLWGSNIKKSHAEGPVTNTGNNTDNTGGLVGLQYGDINNSHTTSNVLSTTRNNSIGGLVGTQENGDITNSYAMGNVKATGINSNHIGGLVGCLQSGTITNSYAMGNVKATGINSNHIGGLVGHLQSGTITNSYATGEVISRGPDSESIGGLVGNQASGKIVDSYATGKVSGRSYTGGLVGRQWHGATISNSYATGMVSGIEKNIGGLTGWQNDAITNSYAAGMVSSTGNNIGGLAGFQHGGLLTNSYATGKVSSTGNNIGGLVGKQWENISNSYATGEVSGTGASSNSIGGLVGQQYGDITNSYATGKVNGYSTIGGLVGHLQNGTITNSYFEGSSTGQSRGIGLAHGAGTPISYKSGNLTKPRKFLNWDFTGMNGKPAIWHWVRINKWPILRWQYEVQQQATTTP</sequence>
<dbReference type="InterPro" id="IPR042229">
    <property type="entry name" value="Listeria/Bacterioides_rpt_sf"/>
</dbReference>
<reference evidence="3" key="1">
    <citation type="journal article" date="2023" name="Mol. Biol. Evol.">
        <title>Third-Generation Sequencing Reveals the Adaptive Role of the Epigenome in Three Deep-Sea Polychaetes.</title>
        <authorList>
            <person name="Perez M."/>
            <person name="Aroh O."/>
            <person name="Sun Y."/>
            <person name="Lan Y."/>
            <person name="Juniper S.K."/>
            <person name="Young C.R."/>
            <person name="Angers B."/>
            <person name="Qian P.Y."/>
        </authorList>
    </citation>
    <scope>NUCLEOTIDE SEQUENCE</scope>
    <source>
        <strain evidence="3">P08H-3</strain>
    </source>
</reference>
<name>A0AAD9IQJ6_9ANNE</name>
<feature type="domain" description="GLUG" evidence="2">
    <location>
        <begin position="606"/>
        <end position="630"/>
    </location>
</feature>
<dbReference type="Proteomes" id="UP001208570">
    <property type="component" value="Unassembled WGS sequence"/>
</dbReference>
<comment type="subcellular location">
    <subcellularLocation>
        <location evidence="1">Cell envelope</location>
    </subcellularLocation>
</comment>
<dbReference type="EMBL" id="JAODUP010001975">
    <property type="protein sequence ID" value="KAK2139167.1"/>
    <property type="molecule type" value="Genomic_DNA"/>
</dbReference>